<dbReference type="Pfam" id="PF13087">
    <property type="entry name" value="AAA_12"/>
    <property type="match status" value="1"/>
</dbReference>
<evidence type="ECO:0000259" key="7">
    <source>
        <dbReference type="Pfam" id="PF13087"/>
    </source>
</evidence>
<evidence type="ECO:0000313" key="8">
    <source>
        <dbReference type="EMBL" id="QSX37012.1"/>
    </source>
</evidence>
<feature type="domain" description="DNA2/NAM7 helicase helicase" evidence="6">
    <location>
        <begin position="255"/>
        <end position="548"/>
    </location>
</feature>
<feature type="domain" description="DNA2/NAM7 helicase-like C-terminal" evidence="7">
    <location>
        <begin position="588"/>
        <end position="758"/>
    </location>
</feature>
<dbReference type="PANTHER" id="PTHR43788">
    <property type="entry name" value="DNA2/NAM7 HELICASE FAMILY MEMBER"/>
    <property type="match status" value="1"/>
</dbReference>
<keyword evidence="2" id="KW-0547">Nucleotide-binding</keyword>
<dbReference type="InterPro" id="IPR047187">
    <property type="entry name" value="SF1_C_Upf1"/>
</dbReference>
<dbReference type="RefSeq" id="WP_207380292.1">
    <property type="nucleotide sequence ID" value="NZ_CP071502.1"/>
</dbReference>
<protein>
    <submittedName>
        <fullName evidence="8">DNA2/NAM7 family helicase</fullName>
    </submittedName>
</protein>
<evidence type="ECO:0000256" key="1">
    <source>
        <dbReference type="ARBA" id="ARBA00007913"/>
    </source>
</evidence>
<dbReference type="Proteomes" id="UP000663207">
    <property type="component" value="Chromosome"/>
</dbReference>
<evidence type="ECO:0000256" key="4">
    <source>
        <dbReference type="ARBA" id="ARBA00022806"/>
    </source>
</evidence>
<evidence type="ECO:0000313" key="9">
    <source>
        <dbReference type="Proteomes" id="UP000663207"/>
    </source>
</evidence>
<keyword evidence="5" id="KW-0067">ATP-binding</keyword>
<dbReference type="PANTHER" id="PTHR43788:SF8">
    <property type="entry name" value="DNA-BINDING PROTEIN SMUBP-2"/>
    <property type="match status" value="1"/>
</dbReference>
<keyword evidence="4 8" id="KW-0347">Helicase</keyword>
<dbReference type="EMBL" id="CP071502">
    <property type="protein sequence ID" value="QSX37012.1"/>
    <property type="molecule type" value="Genomic_DNA"/>
</dbReference>
<evidence type="ECO:0000256" key="5">
    <source>
        <dbReference type="ARBA" id="ARBA00022840"/>
    </source>
</evidence>
<organism evidence="8 9">
    <name type="scientific">Shewanella sedimentimangrovi</name>
    <dbReference type="NCBI Taxonomy" id="2814293"/>
    <lineage>
        <taxon>Bacteria</taxon>
        <taxon>Pseudomonadati</taxon>
        <taxon>Pseudomonadota</taxon>
        <taxon>Gammaproteobacteria</taxon>
        <taxon>Alteromonadales</taxon>
        <taxon>Shewanellaceae</taxon>
        <taxon>Shewanella</taxon>
    </lineage>
</organism>
<dbReference type="Pfam" id="PF13086">
    <property type="entry name" value="AAA_11"/>
    <property type="match status" value="1"/>
</dbReference>
<keyword evidence="3" id="KW-0378">Hydrolase</keyword>
<dbReference type="CDD" id="cd18808">
    <property type="entry name" value="SF1_C_Upf1"/>
    <property type="match status" value="1"/>
</dbReference>
<proteinExistence type="inferred from homology"/>
<accession>A0ABX7R129</accession>
<reference evidence="8 9" key="1">
    <citation type="submission" date="2021-03" db="EMBL/GenBank/DDBJ databases">
        <title>Novel species identification of genus Shewanella.</title>
        <authorList>
            <person name="Liu G."/>
            <person name="Zhang Q."/>
        </authorList>
    </citation>
    <scope>NUCLEOTIDE SEQUENCE [LARGE SCALE GENOMIC DNA]</scope>
    <source>
        <strain evidence="8 9">FJAT-52962</strain>
    </source>
</reference>
<sequence>MQHAKHLLAYYHDCYQEDCVDLNLWHLGRLKKEDRLFLEGEEILLNGFLPRQPLEREFAEALQPRIAMYLRERVLLYCSHFVVGQIEENGQQRPIFSPLVFREALLEQDGDDYYVSLKDGNSQINEPLLKLLLPEDSADASIAAIGKPEQPETWTGLLGQSSQQIDVLGLLGFPKLTPLHTLQRYHKKAGLGLFSASALVFLERPAASRGILHEVATMQGVEALSAPLLSLTGGIIAPRQLPPKGQSLPCLLSRAQEKVLNIAANQSLGCVIGPPGTGKSYSIAAVAAEHMARGESVLIVAGNEHALDVINDKLSSQFGLQDISLRAGQKAFLKQLKDYLEFLLSGYQAFDKHSPTALEKELKQLNTQMSKQEARLLKFLGRAIRRGQRLHRLERSGHHLLHRLYLQLTSGRIRQLEHHWGELESFSDTQATKERLAAKFLQTSKTARVSELMNLHRQQLKTFNQAIRSRTSQRQQALFENLDYRLLQKAFPIWLVSLNTLHRVLPLQRELFDLVIFDEATQSNITSALPALFRAKRALVVGDGKQLRHVSFLSRAKEMALQQQYDLSPSSPGVSSYRDQSILDLVAERLDSQQQIAFLDEHFRSAPELIHFSNQQFYQSRLRVMQHRPCTSSGHLHLHQIKGSRSEQGVNQAEIDALIGWLKTQISAMESSALHKSIGVISPFRAQADALNQALLESFSSQQLANFRLRADTPFGFQGEERDIMLLSFAVDAASRRATVYLNREDVFNVTITRAREQQHLFISVDADDLPADNLLARYLKSAREFIASHSQNNHIDDFQRILCEALTGQGIETWCGYELAGTEIDVLCRHSGKYLALDLIGFPGPWQDFFEINTYKILHRAGLNVLPISYGLWTLDPKLCIQRILKGLAVHNH</sequence>
<dbReference type="SUPFAM" id="SSF52540">
    <property type="entry name" value="P-loop containing nucleoside triphosphate hydrolases"/>
    <property type="match status" value="1"/>
</dbReference>
<evidence type="ECO:0000256" key="3">
    <source>
        <dbReference type="ARBA" id="ARBA00022801"/>
    </source>
</evidence>
<evidence type="ECO:0000259" key="6">
    <source>
        <dbReference type="Pfam" id="PF13086"/>
    </source>
</evidence>
<name>A0ABX7R129_9GAMM</name>
<dbReference type="GO" id="GO:0004386">
    <property type="term" value="F:helicase activity"/>
    <property type="evidence" value="ECO:0007669"/>
    <property type="project" value="UniProtKB-KW"/>
</dbReference>
<comment type="similarity">
    <text evidence="1">Belongs to the DNA2/NAM7 helicase family.</text>
</comment>
<keyword evidence="9" id="KW-1185">Reference proteome</keyword>
<dbReference type="InterPro" id="IPR041677">
    <property type="entry name" value="DNA2/NAM7_AAA_11"/>
</dbReference>
<gene>
    <name evidence="8" type="ORF">JYB85_17405</name>
</gene>
<dbReference type="InterPro" id="IPR027417">
    <property type="entry name" value="P-loop_NTPase"/>
</dbReference>
<dbReference type="InterPro" id="IPR050534">
    <property type="entry name" value="Coronavir_polyprotein_1ab"/>
</dbReference>
<dbReference type="InterPro" id="IPR041679">
    <property type="entry name" value="DNA2/NAM7-like_C"/>
</dbReference>
<evidence type="ECO:0000256" key="2">
    <source>
        <dbReference type="ARBA" id="ARBA00022741"/>
    </source>
</evidence>
<dbReference type="Gene3D" id="3.40.50.300">
    <property type="entry name" value="P-loop containing nucleotide triphosphate hydrolases"/>
    <property type="match status" value="2"/>
</dbReference>